<protein>
    <submittedName>
        <fullName evidence="1">Uncharacterized protein</fullName>
    </submittedName>
</protein>
<accession>A0A6C0HR56</accession>
<evidence type="ECO:0000313" key="1">
    <source>
        <dbReference type="EMBL" id="QHT82827.1"/>
    </source>
</evidence>
<dbReference type="AlphaFoldDB" id="A0A6C0HR56"/>
<proteinExistence type="predicted"/>
<dbReference type="EMBL" id="MN740004">
    <property type="protein sequence ID" value="QHT82827.1"/>
    <property type="molecule type" value="Genomic_DNA"/>
</dbReference>
<name>A0A6C0HR56_9ZZZZ</name>
<organism evidence="1">
    <name type="scientific">viral metagenome</name>
    <dbReference type="NCBI Taxonomy" id="1070528"/>
    <lineage>
        <taxon>unclassified sequences</taxon>
        <taxon>metagenomes</taxon>
        <taxon>organismal metagenomes</taxon>
    </lineage>
</organism>
<reference evidence="1" key="1">
    <citation type="journal article" date="2020" name="Nature">
        <title>Giant virus diversity and host interactions through global metagenomics.</title>
        <authorList>
            <person name="Schulz F."/>
            <person name="Roux S."/>
            <person name="Paez-Espino D."/>
            <person name="Jungbluth S."/>
            <person name="Walsh D.A."/>
            <person name="Denef V.J."/>
            <person name="McMahon K.D."/>
            <person name="Konstantinidis K.T."/>
            <person name="Eloe-Fadrosh E.A."/>
            <person name="Kyrpides N.C."/>
            <person name="Woyke T."/>
        </authorList>
    </citation>
    <scope>NUCLEOTIDE SEQUENCE</scope>
    <source>
        <strain evidence="1">GVMAG-M-3300023184-165</strain>
    </source>
</reference>
<sequence>MGNSISLYSNIQSGGGEEKVITLSDSLDFIASYYILTMDFKSLSQLHEKKYCDELVVLTADIINKYFSDLEVQQLAQRVESGSEKLVYFKKSDIENLNIPSKKEYCIDIAKFYIKIAHVFAAIVTTINPEYVYKDVFGNTVKKSLMQKSEIPSGVATQVSKINLCSERINALKGKSESEDEGYSVDEEKEVEVSEINPDICTVNLDKNGETNYLDDEPGINELIDLYFDGDYDFKTGKFMGMTTETEKQFQEDLRRFYLAFTDNTDMPPDVKKFSDIKLRDYSNKKFCKSGKNGIGVKGGYKDELFLKYADNLKDMIQSVNVRQDELLSIVNKIFVYVLDPVTDKEVIRVNPDLTEPGLQELVGETRKLIIELYLKCETDFVEGVKIYEAIVESQIFNTTQKHIEQLEKEREKLISPYKQQSDKIPVVTV</sequence>